<dbReference type="EMBL" id="HBHW01025928">
    <property type="protein sequence ID" value="CAE0052167.1"/>
    <property type="molecule type" value="Transcribed_RNA"/>
</dbReference>
<feature type="transmembrane region" description="Helical" evidence="6">
    <location>
        <begin position="415"/>
        <end position="438"/>
    </location>
</feature>
<feature type="transmembrane region" description="Helical" evidence="6">
    <location>
        <begin position="316"/>
        <end position="338"/>
    </location>
</feature>
<feature type="region of interest" description="Disordered" evidence="5">
    <location>
        <begin position="38"/>
        <end position="57"/>
    </location>
</feature>
<evidence type="ECO:0000256" key="5">
    <source>
        <dbReference type="SAM" id="MobiDB-lite"/>
    </source>
</evidence>
<gene>
    <name evidence="8" type="ORF">RMAR00112_LOCUS20160</name>
    <name evidence="9" type="ORF">RMAR00112_LOCUS20161</name>
    <name evidence="10" type="ORF">RMAR00112_LOCUS20163</name>
    <name evidence="11" type="ORF">RMAR00112_LOCUS20164</name>
    <name evidence="12" type="ORF">RMAR00112_LOCUS20167</name>
    <name evidence="13" type="ORF">RMAR00112_LOCUS20170</name>
    <name evidence="14" type="ORF">RMAR00112_LOCUS20172</name>
</gene>
<feature type="transmembrane region" description="Helical" evidence="6">
    <location>
        <begin position="524"/>
        <end position="546"/>
    </location>
</feature>
<feature type="domain" description="ABC transmembrane type-1" evidence="7">
    <location>
        <begin position="459"/>
        <end position="650"/>
    </location>
</feature>
<dbReference type="GO" id="GO:0055085">
    <property type="term" value="P:transmembrane transport"/>
    <property type="evidence" value="ECO:0007669"/>
    <property type="project" value="InterPro"/>
</dbReference>
<evidence type="ECO:0000259" key="7">
    <source>
        <dbReference type="PROSITE" id="PS50928"/>
    </source>
</evidence>
<dbReference type="Pfam" id="PF00528">
    <property type="entry name" value="BPD_transp_1"/>
    <property type="match status" value="2"/>
</dbReference>
<evidence type="ECO:0000256" key="4">
    <source>
        <dbReference type="ARBA" id="ARBA00023136"/>
    </source>
</evidence>
<feature type="transmembrane region" description="Helical" evidence="6">
    <location>
        <begin position="263"/>
        <end position="285"/>
    </location>
</feature>
<name>A0A7S2ZWS7_9RHOD</name>
<feature type="transmembrane region" description="Helical" evidence="6">
    <location>
        <begin position="458"/>
        <end position="485"/>
    </location>
</feature>
<evidence type="ECO:0000313" key="9">
    <source>
        <dbReference type="EMBL" id="CAE0052161.1"/>
    </source>
</evidence>
<keyword evidence="4 6" id="KW-0472">Membrane</keyword>
<feature type="transmembrane region" description="Helical" evidence="6">
    <location>
        <begin position="178"/>
        <end position="202"/>
    </location>
</feature>
<dbReference type="GO" id="GO:0016020">
    <property type="term" value="C:membrane"/>
    <property type="evidence" value="ECO:0007669"/>
    <property type="project" value="UniProtKB-SubCell"/>
</dbReference>
<evidence type="ECO:0000256" key="6">
    <source>
        <dbReference type="SAM" id="Phobius"/>
    </source>
</evidence>
<evidence type="ECO:0000313" key="11">
    <source>
        <dbReference type="EMBL" id="CAE0052164.1"/>
    </source>
</evidence>
<dbReference type="CDD" id="cd06261">
    <property type="entry name" value="TM_PBP2"/>
    <property type="match status" value="2"/>
</dbReference>
<feature type="transmembrane region" description="Helical" evidence="6">
    <location>
        <begin position="102"/>
        <end position="129"/>
    </location>
</feature>
<dbReference type="AlphaFoldDB" id="A0A7S2ZWS7"/>
<sequence>MVRGAGFVVPTGFTTDTGSRFAVCRRPSQRSVRRVRLLQATAEDEEESKPKKGHDPEDEEIFVFEQEEESLDSLIVLEAPKVFKTPGSFRADLVTELSVSDLVLLCCLVAVVYGLATASVSVMSGPYVAAVVSTDISKLPWYTLLSTTRIFLGYLVSLVFAIVYAYCAYRIPFAAKALVLIIDILQSIPLLSFLPGVVLGLMALFPGQRAGVELAAMLLLFTSMAWNMVLGFYQSLCTIPRELLEASQVFGLSSWKRFWTLELPAGAMGLVWNSIVSVAGGWFFLISIESFELGNQDFRLPGIGAFLASAAEHANYAAISWGLLSLVAVIMVADFVVWRPLIAWSSKFSYGSGTAAQMAPKSSVLNFLQRSPVTRALHDKLLSRMWSGFVELFPSSRKTRYISPSAGEKRVQSTALVRSAIFALLSMGFTGTIGYAAYKAVGVLSVLPLRVWLGLGVDALYTLGRVVVALVASILWTVPLGVAVGRDPALASRLQPLVQIFASVPATALFPFVLLALVRLGNGLQIGSIVLMMLGMMWYILFNVIAGAQAIPPELFEVDSIYGKESVVKRWKTLILPGIFPYLITGIVTAVGGAWNASIVSEYVVFQGNKISTRGLGSAISAAASTGDYAVLLAGTLVMCGLVLLTNRFVWGPLYKLANTKYRLTQS</sequence>
<keyword evidence="2 6" id="KW-0812">Transmembrane</keyword>
<feature type="domain" description="ABC transmembrane type-1" evidence="7">
    <location>
        <begin position="139"/>
        <end position="342"/>
    </location>
</feature>
<keyword evidence="3 6" id="KW-1133">Transmembrane helix</keyword>
<dbReference type="EMBL" id="HBHW01025924">
    <property type="protein sequence ID" value="CAE0052163.1"/>
    <property type="molecule type" value="Transcribed_RNA"/>
</dbReference>
<dbReference type="PANTHER" id="PTHR42744">
    <property type="entry name" value="BINDING-PROTEIN-DEPENDENT TRANSPORT SYSTEMS INNER MEMBRANE COMPONENT"/>
    <property type="match status" value="1"/>
</dbReference>
<dbReference type="PROSITE" id="PS50928">
    <property type="entry name" value="ABC_TM1"/>
    <property type="match status" value="2"/>
</dbReference>
<dbReference type="InterPro" id="IPR000515">
    <property type="entry name" value="MetI-like"/>
</dbReference>
<evidence type="ECO:0000313" key="12">
    <source>
        <dbReference type="EMBL" id="CAE0052167.1"/>
    </source>
</evidence>
<evidence type="ECO:0000313" key="10">
    <source>
        <dbReference type="EMBL" id="CAE0052163.1"/>
    </source>
</evidence>
<evidence type="ECO:0000256" key="2">
    <source>
        <dbReference type="ARBA" id="ARBA00022692"/>
    </source>
</evidence>
<dbReference type="EMBL" id="HBHW01025925">
    <property type="protein sequence ID" value="CAE0052164.1"/>
    <property type="molecule type" value="Transcribed_RNA"/>
</dbReference>
<reference evidence="14" key="1">
    <citation type="submission" date="2021-01" db="EMBL/GenBank/DDBJ databases">
        <authorList>
            <person name="Corre E."/>
            <person name="Pelletier E."/>
            <person name="Niang G."/>
            <person name="Scheremetjew M."/>
            <person name="Finn R."/>
            <person name="Kale V."/>
            <person name="Holt S."/>
            <person name="Cochrane G."/>
            <person name="Meng A."/>
            <person name="Brown T."/>
            <person name="Cohen L."/>
        </authorList>
    </citation>
    <scope>NUCLEOTIDE SEQUENCE</scope>
    <source>
        <strain evidence="14">CCMP 769</strain>
    </source>
</reference>
<evidence type="ECO:0000313" key="8">
    <source>
        <dbReference type="EMBL" id="CAE0052160.1"/>
    </source>
</evidence>
<evidence type="ECO:0000313" key="14">
    <source>
        <dbReference type="EMBL" id="CAE0052172.1"/>
    </source>
</evidence>
<dbReference type="InterPro" id="IPR035906">
    <property type="entry name" value="MetI-like_sf"/>
</dbReference>
<evidence type="ECO:0000313" key="13">
    <source>
        <dbReference type="EMBL" id="CAE0052170.1"/>
    </source>
</evidence>
<feature type="transmembrane region" description="Helical" evidence="6">
    <location>
        <begin position="214"/>
        <end position="233"/>
    </location>
</feature>
<dbReference type="Gene3D" id="1.10.3720.10">
    <property type="entry name" value="MetI-like"/>
    <property type="match status" value="2"/>
</dbReference>
<protein>
    <recommendedName>
        <fullName evidence="7">ABC transmembrane type-1 domain-containing protein</fullName>
    </recommendedName>
</protein>
<comment type="subcellular location">
    <subcellularLocation>
        <location evidence="1">Membrane</location>
        <topology evidence="1">Multi-pass membrane protein</topology>
    </subcellularLocation>
</comment>
<evidence type="ECO:0000256" key="3">
    <source>
        <dbReference type="ARBA" id="ARBA00022989"/>
    </source>
</evidence>
<proteinExistence type="predicted"/>
<feature type="transmembrane region" description="Helical" evidence="6">
    <location>
        <begin position="497"/>
        <end position="518"/>
    </location>
</feature>
<dbReference type="EMBL" id="HBHW01025921">
    <property type="protein sequence ID" value="CAE0052160.1"/>
    <property type="molecule type" value="Transcribed_RNA"/>
</dbReference>
<organism evidence="14">
    <name type="scientific">Rhodosorus marinus</name>
    <dbReference type="NCBI Taxonomy" id="101924"/>
    <lineage>
        <taxon>Eukaryota</taxon>
        <taxon>Rhodophyta</taxon>
        <taxon>Stylonematophyceae</taxon>
        <taxon>Stylonematales</taxon>
        <taxon>Stylonemataceae</taxon>
        <taxon>Rhodosorus</taxon>
    </lineage>
</organism>
<feature type="transmembrane region" description="Helical" evidence="6">
    <location>
        <begin position="574"/>
        <end position="595"/>
    </location>
</feature>
<dbReference type="EMBL" id="HBHW01025933">
    <property type="protein sequence ID" value="CAE0052172.1"/>
    <property type="molecule type" value="Transcribed_RNA"/>
</dbReference>
<evidence type="ECO:0000256" key="1">
    <source>
        <dbReference type="ARBA" id="ARBA00004141"/>
    </source>
</evidence>
<dbReference type="SUPFAM" id="SSF161098">
    <property type="entry name" value="MetI-like"/>
    <property type="match status" value="2"/>
</dbReference>
<dbReference type="PANTHER" id="PTHR42744:SF1">
    <property type="entry name" value="BINDING-PROTEIN-DEPENDENT TRANSPORT SYSTEMS INNER MEMBRANE COMPONENT"/>
    <property type="match status" value="1"/>
</dbReference>
<accession>A0A7S2ZWS7</accession>
<feature type="transmembrane region" description="Helical" evidence="6">
    <location>
        <begin position="141"/>
        <end position="166"/>
    </location>
</feature>
<dbReference type="EMBL" id="HBHW01025931">
    <property type="protein sequence ID" value="CAE0052170.1"/>
    <property type="molecule type" value="Transcribed_RNA"/>
</dbReference>
<feature type="transmembrane region" description="Helical" evidence="6">
    <location>
        <begin position="629"/>
        <end position="651"/>
    </location>
</feature>
<dbReference type="EMBL" id="HBHW01025922">
    <property type="protein sequence ID" value="CAE0052161.1"/>
    <property type="molecule type" value="Transcribed_RNA"/>
</dbReference>